<dbReference type="GO" id="GO:0003677">
    <property type="term" value="F:DNA binding"/>
    <property type="evidence" value="ECO:0007669"/>
    <property type="project" value="UniProtKB-KW"/>
</dbReference>
<dbReference type="InterPro" id="IPR036390">
    <property type="entry name" value="WH_DNA-bd_sf"/>
</dbReference>
<dbReference type="InterPro" id="IPR018488">
    <property type="entry name" value="cNMP-bd_CS"/>
</dbReference>
<dbReference type="Gene3D" id="2.60.120.10">
    <property type="entry name" value="Jelly Rolls"/>
    <property type="match status" value="1"/>
</dbReference>
<keyword evidence="3" id="KW-0804">Transcription</keyword>
<dbReference type="Gene3D" id="1.10.10.10">
    <property type="entry name" value="Winged helix-like DNA-binding domain superfamily/Winged helix DNA-binding domain"/>
    <property type="match status" value="1"/>
</dbReference>
<protein>
    <submittedName>
        <fullName evidence="6">Crp/Fnr family transcriptional regulator</fullName>
    </submittedName>
</protein>
<comment type="caution">
    <text evidence="6">The sequence shown here is derived from an EMBL/GenBank/DDBJ whole genome shotgun (WGS) entry which is preliminary data.</text>
</comment>
<dbReference type="Proteomes" id="UP000292445">
    <property type="component" value="Unassembled WGS sequence"/>
</dbReference>
<evidence type="ECO:0000259" key="4">
    <source>
        <dbReference type="PROSITE" id="PS50042"/>
    </source>
</evidence>
<dbReference type="InterPro" id="IPR018490">
    <property type="entry name" value="cNMP-bd_dom_sf"/>
</dbReference>
<dbReference type="SMART" id="SM00419">
    <property type="entry name" value="HTH_CRP"/>
    <property type="match status" value="1"/>
</dbReference>
<evidence type="ECO:0000256" key="3">
    <source>
        <dbReference type="ARBA" id="ARBA00023163"/>
    </source>
</evidence>
<dbReference type="RefSeq" id="WP_130361866.1">
    <property type="nucleotide sequence ID" value="NZ_SGXC01000003.1"/>
</dbReference>
<evidence type="ECO:0000313" key="7">
    <source>
        <dbReference type="Proteomes" id="UP000292445"/>
    </source>
</evidence>
<evidence type="ECO:0000256" key="1">
    <source>
        <dbReference type="ARBA" id="ARBA00023015"/>
    </source>
</evidence>
<dbReference type="SMART" id="SM00100">
    <property type="entry name" value="cNMP"/>
    <property type="match status" value="1"/>
</dbReference>
<dbReference type="PROSITE" id="PS51063">
    <property type="entry name" value="HTH_CRP_2"/>
    <property type="match status" value="1"/>
</dbReference>
<dbReference type="SUPFAM" id="SSF46785">
    <property type="entry name" value="Winged helix' DNA-binding domain"/>
    <property type="match status" value="1"/>
</dbReference>
<name>A0A4Q7NAK0_9BURK</name>
<reference evidence="6 7" key="1">
    <citation type="submission" date="2019-02" db="EMBL/GenBank/DDBJ databases">
        <title>Genomic Encyclopedia of Type Strains, Phase IV (KMG-IV): sequencing the most valuable type-strain genomes for metagenomic binning, comparative biology and taxonomic classification.</title>
        <authorList>
            <person name="Goeker M."/>
        </authorList>
    </citation>
    <scope>NUCLEOTIDE SEQUENCE [LARGE SCALE GENOMIC DNA]</scope>
    <source>
        <strain evidence="6 7">K24</strain>
    </source>
</reference>
<accession>A0A4Q7NAK0</accession>
<dbReference type="EMBL" id="SGXC01000003">
    <property type="protein sequence ID" value="RZS78931.1"/>
    <property type="molecule type" value="Genomic_DNA"/>
</dbReference>
<dbReference type="InterPro" id="IPR000595">
    <property type="entry name" value="cNMP-bd_dom"/>
</dbReference>
<evidence type="ECO:0000313" key="6">
    <source>
        <dbReference type="EMBL" id="RZS78931.1"/>
    </source>
</evidence>
<dbReference type="GO" id="GO:0005829">
    <property type="term" value="C:cytosol"/>
    <property type="evidence" value="ECO:0007669"/>
    <property type="project" value="TreeGrafter"/>
</dbReference>
<dbReference type="InterPro" id="IPR014710">
    <property type="entry name" value="RmlC-like_jellyroll"/>
</dbReference>
<keyword evidence="7" id="KW-1185">Reference proteome</keyword>
<dbReference type="InterPro" id="IPR012318">
    <property type="entry name" value="HTH_CRP"/>
</dbReference>
<feature type="domain" description="Cyclic nucleotide-binding" evidence="4">
    <location>
        <begin position="15"/>
        <end position="118"/>
    </location>
</feature>
<dbReference type="PANTHER" id="PTHR24567">
    <property type="entry name" value="CRP FAMILY TRANSCRIPTIONAL REGULATORY PROTEIN"/>
    <property type="match status" value="1"/>
</dbReference>
<dbReference type="AlphaFoldDB" id="A0A4Q7NAK0"/>
<sequence>MENTLVRLVISQSELFSTWPAEVVSRLVAAADLCTVEADSCLIRTGDTADFLYILATGSIRLVRGTPSGRNFTAGLHLPGDYHGLGPVLTQVPYFYTAMCKQKSILVRIPAPLLREILCEDGRLSFTLFAGLGQRHRRALDHFESAATHPTNARIAQLLKAIHARSRRGMESADVSLSQVEIATMLGTRRQVVNRVLRAMADDGIVEIRYGKLSIVDWEKLEKLAGEPSLPSLE</sequence>
<keyword evidence="1" id="KW-0805">Transcription regulation</keyword>
<dbReference type="SUPFAM" id="SSF51206">
    <property type="entry name" value="cAMP-binding domain-like"/>
    <property type="match status" value="1"/>
</dbReference>
<gene>
    <name evidence="6" type="ORF">EV675_5588</name>
</gene>
<dbReference type="PROSITE" id="PS00888">
    <property type="entry name" value="CNMP_BINDING_1"/>
    <property type="match status" value="1"/>
</dbReference>
<dbReference type="InterPro" id="IPR050397">
    <property type="entry name" value="Env_Response_Regulators"/>
</dbReference>
<dbReference type="Pfam" id="PF13545">
    <property type="entry name" value="HTH_Crp_2"/>
    <property type="match status" value="1"/>
</dbReference>
<dbReference type="GO" id="GO:0003700">
    <property type="term" value="F:DNA-binding transcription factor activity"/>
    <property type="evidence" value="ECO:0007669"/>
    <property type="project" value="TreeGrafter"/>
</dbReference>
<dbReference type="OrthoDB" id="8771390at2"/>
<feature type="domain" description="HTH crp-type" evidence="5">
    <location>
        <begin position="149"/>
        <end position="219"/>
    </location>
</feature>
<dbReference type="PANTHER" id="PTHR24567:SF26">
    <property type="entry name" value="REGULATORY PROTEIN YEIL"/>
    <property type="match status" value="1"/>
</dbReference>
<dbReference type="PROSITE" id="PS50042">
    <property type="entry name" value="CNMP_BINDING_3"/>
    <property type="match status" value="1"/>
</dbReference>
<dbReference type="InterPro" id="IPR036388">
    <property type="entry name" value="WH-like_DNA-bd_sf"/>
</dbReference>
<evidence type="ECO:0000256" key="2">
    <source>
        <dbReference type="ARBA" id="ARBA00023125"/>
    </source>
</evidence>
<proteinExistence type="predicted"/>
<keyword evidence="2" id="KW-0238">DNA-binding</keyword>
<evidence type="ECO:0000259" key="5">
    <source>
        <dbReference type="PROSITE" id="PS51063"/>
    </source>
</evidence>
<dbReference type="Pfam" id="PF00027">
    <property type="entry name" value="cNMP_binding"/>
    <property type="match status" value="1"/>
</dbReference>
<organism evidence="6 7">
    <name type="scientific">Pigmentiphaga kullae</name>
    <dbReference type="NCBI Taxonomy" id="151784"/>
    <lineage>
        <taxon>Bacteria</taxon>
        <taxon>Pseudomonadati</taxon>
        <taxon>Pseudomonadota</taxon>
        <taxon>Betaproteobacteria</taxon>
        <taxon>Burkholderiales</taxon>
        <taxon>Alcaligenaceae</taxon>
        <taxon>Pigmentiphaga</taxon>
    </lineage>
</organism>
<dbReference type="CDD" id="cd00038">
    <property type="entry name" value="CAP_ED"/>
    <property type="match status" value="1"/>
</dbReference>